<organism evidence="7 8">
    <name type="scientific">Candidatus Komeilibacteria bacterium RIFCSPLOWO2_01_FULL_52_15</name>
    <dbReference type="NCBI Taxonomy" id="1798551"/>
    <lineage>
        <taxon>Bacteria</taxon>
        <taxon>Candidatus Komeiliibacteriota</taxon>
    </lineage>
</organism>
<feature type="transmembrane region" description="Helical" evidence="5">
    <location>
        <begin position="184"/>
        <end position="203"/>
    </location>
</feature>
<accession>A0A1G2BQT8</accession>
<dbReference type="InterPro" id="IPR029063">
    <property type="entry name" value="SAM-dependent_MTases_sf"/>
</dbReference>
<dbReference type="PANTHER" id="PTHR43317:SF1">
    <property type="entry name" value="THERMOSPERMINE SYNTHASE ACAULIS5"/>
    <property type="match status" value="1"/>
</dbReference>
<feature type="transmembrane region" description="Helical" evidence="5">
    <location>
        <begin position="113"/>
        <end position="136"/>
    </location>
</feature>
<name>A0A1G2BQT8_9BACT</name>
<keyword evidence="2 4" id="KW-0808">Transferase</keyword>
<feature type="transmembrane region" description="Helical" evidence="5">
    <location>
        <begin position="12"/>
        <end position="34"/>
    </location>
</feature>
<keyword evidence="5" id="KW-1133">Transmembrane helix</keyword>
<dbReference type="Pfam" id="PF01564">
    <property type="entry name" value="Spermine_synth"/>
    <property type="match status" value="1"/>
</dbReference>
<dbReference type="PANTHER" id="PTHR43317">
    <property type="entry name" value="THERMOSPERMINE SYNTHASE ACAULIS5"/>
    <property type="match status" value="1"/>
</dbReference>
<feature type="transmembrane region" description="Helical" evidence="5">
    <location>
        <begin position="157"/>
        <end position="178"/>
    </location>
</feature>
<evidence type="ECO:0000256" key="2">
    <source>
        <dbReference type="ARBA" id="ARBA00022679"/>
    </source>
</evidence>
<gene>
    <name evidence="7" type="ORF">A3B30_03575</name>
</gene>
<keyword evidence="3 4" id="KW-0620">Polyamine biosynthesis</keyword>
<proteinExistence type="inferred from homology"/>
<feature type="transmembrane region" description="Helical" evidence="5">
    <location>
        <begin position="210"/>
        <end position="228"/>
    </location>
</feature>
<evidence type="ECO:0000256" key="4">
    <source>
        <dbReference type="PROSITE-ProRule" id="PRU00354"/>
    </source>
</evidence>
<feature type="transmembrane region" description="Helical" evidence="5">
    <location>
        <begin position="40"/>
        <end position="62"/>
    </location>
</feature>
<evidence type="ECO:0000313" key="8">
    <source>
        <dbReference type="Proteomes" id="UP000178248"/>
    </source>
</evidence>
<dbReference type="STRING" id="1798551.A3B30_03575"/>
<evidence type="ECO:0000256" key="3">
    <source>
        <dbReference type="ARBA" id="ARBA00023115"/>
    </source>
</evidence>
<dbReference type="GO" id="GO:0006596">
    <property type="term" value="P:polyamine biosynthetic process"/>
    <property type="evidence" value="ECO:0007669"/>
    <property type="project" value="UniProtKB-UniRule"/>
</dbReference>
<reference evidence="7 8" key="1">
    <citation type="journal article" date="2016" name="Nat. Commun.">
        <title>Thousands of microbial genomes shed light on interconnected biogeochemical processes in an aquifer system.</title>
        <authorList>
            <person name="Anantharaman K."/>
            <person name="Brown C.T."/>
            <person name="Hug L.A."/>
            <person name="Sharon I."/>
            <person name="Castelle C.J."/>
            <person name="Probst A.J."/>
            <person name="Thomas B.C."/>
            <person name="Singh A."/>
            <person name="Wilkins M.J."/>
            <person name="Karaoz U."/>
            <person name="Brodie E.L."/>
            <person name="Williams K.H."/>
            <person name="Hubbard S.S."/>
            <person name="Banfield J.F."/>
        </authorList>
    </citation>
    <scope>NUCLEOTIDE SEQUENCE [LARGE SCALE GENOMIC DNA]</scope>
</reference>
<comment type="similarity">
    <text evidence="1">Belongs to the spermidine/spermine synthase family.</text>
</comment>
<feature type="active site" description="Proton acceptor" evidence="4">
    <location>
        <position position="370"/>
    </location>
</feature>
<evidence type="ECO:0000313" key="7">
    <source>
        <dbReference type="EMBL" id="OGY90939.1"/>
    </source>
</evidence>
<keyword evidence="5" id="KW-0812">Transmembrane</keyword>
<dbReference type="Proteomes" id="UP000178248">
    <property type="component" value="Unassembled WGS sequence"/>
</dbReference>
<dbReference type="SUPFAM" id="SSF53335">
    <property type="entry name" value="S-adenosyl-L-methionine-dependent methyltransferases"/>
    <property type="match status" value="1"/>
</dbReference>
<keyword evidence="5" id="KW-0472">Membrane</keyword>
<dbReference type="Gene3D" id="3.40.50.150">
    <property type="entry name" value="Vaccinia Virus protein VP39"/>
    <property type="match status" value="1"/>
</dbReference>
<feature type="transmembrane region" description="Helical" evidence="5">
    <location>
        <begin position="74"/>
        <end position="93"/>
    </location>
</feature>
<dbReference type="EMBL" id="MHKM01000031">
    <property type="protein sequence ID" value="OGY90939.1"/>
    <property type="molecule type" value="Genomic_DNA"/>
</dbReference>
<evidence type="ECO:0000256" key="5">
    <source>
        <dbReference type="SAM" id="Phobius"/>
    </source>
</evidence>
<dbReference type="AlphaFoldDB" id="A0A1G2BQT8"/>
<sequence>MSENHVTRKQLLIVAFVSGAAIMTIEIAAARLLAPYFGTSLLIWTNIIGVVLLALSAGYFFGGRIADRRPHVRLLFTLLVAAGAAGIAIPWVVRPIARFVTLDALLLQSGSFFIFIASFAVTLLLLAVPLCLLGMISPFIIKLYSIDQHRVGESSGTVFAVSTVGSIIGTFLPALFLIPTFGTNATITSAGVALLAVGCWGTLHSTATRTAALLLTLIASSFAGSAGIRATSATLYEGESLYHYIRVEQGTDGSRRLIFNEGLGFQSEFHPDRILTGNYFDYYSTLPIFFNSGRKLNVLILGLAGGTISRQLSHFYGDRLHIDGVEIDKKVIDIGYRFFDLGQKNLSVFNEDGTVYLMRSVKKYDIVIVDAYHEELYIPWTMTTLEFWRLVSEKLSPDGIVAMNVIGNPDTKLVRAITNTQASVFQSVFTAGAGENNLNTTVVSGNRVFFSDDLKYDTAPEELWPLIRYLTSTAESVLPDPGGPVLTNDKAPVEFMTDSLMLGQDGA</sequence>
<comment type="caution">
    <text evidence="7">The sequence shown here is derived from an EMBL/GenBank/DDBJ whole genome shotgun (WGS) entry which is preliminary data.</text>
</comment>
<dbReference type="InterPro" id="IPR030374">
    <property type="entry name" value="PABS"/>
</dbReference>
<dbReference type="GO" id="GO:0016740">
    <property type="term" value="F:transferase activity"/>
    <property type="evidence" value="ECO:0007669"/>
    <property type="project" value="UniProtKB-UniRule"/>
</dbReference>
<dbReference type="PROSITE" id="PS51006">
    <property type="entry name" value="PABS_2"/>
    <property type="match status" value="1"/>
</dbReference>
<dbReference type="CDD" id="cd02440">
    <property type="entry name" value="AdoMet_MTases"/>
    <property type="match status" value="1"/>
</dbReference>
<dbReference type="NCBIfam" id="NF037959">
    <property type="entry name" value="MFS_SpdSyn"/>
    <property type="match status" value="1"/>
</dbReference>
<evidence type="ECO:0000259" key="6">
    <source>
        <dbReference type="PROSITE" id="PS51006"/>
    </source>
</evidence>
<evidence type="ECO:0000256" key="1">
    <source>
        <dbReference type="ARBA" id="ARBA00007867"/>
    </source>
</evidence>
<feature type="domain" description="PABS" evidence="6">
    <location>
        <begin position="212"/>
        <end position="461"/>
    </location>
</feature>
<protein>
    <recommendedName>
        <fullName evidence="6">PABS domain-containing protein</fullName>
    </recommendedName>
</protein>